<name>A0ABS4GIN0_9BACL</name>
<feature type="domain" description="NodB homology" evidence="3">
    <location>
        <begin position="50"/>
        <end position="232"/>
    </location>
</feature>
<dbReference type="EMBL" id="JAGGKT010000001">
    <property type="protein sequence ID" value="MBP1930107.1"/>
    <property type="molecule type" value="Genomic_DNA"/>
</dbReference>
<evidence type="ECO:0000313" key="5">
    <source>
        <dbReference type="Proteomes" id="UP001519343"/>
    </source>
</evidence>
<comment type="caution">
    <text evidence="4">The sequence shown here is derived from an EMBL/GenBank/DDBJ whole genome shotgun (WGS) entry which is preliminary data.</text>
</comment>
<proteinExistence type="predicted"/>
<evidence type="ECO:0000256" key="1">
    <source>
        <dbReference type="ARBA" id="ARBA00022723"/>
    </source>
</evidence>
<reference evidence="4 5" key="1">
    <citation type="submission" date="2021-03" db="EMBL/GenBank/DDBJ databases">
        <title>Genomic Encyclopedia of Type Strains, Phase IV (KMG-IV): sequencing the most valuable type-strain genomes for metagenomic binning, comparative biology and taxonomic classification.</title>
        <authorList>
            <person name="Goeker M."/>
        </authorList>
    </citation>
    <scope>NUCLEOTIDE SEQUENCE [LARGE SCALE GENOMIC DNA]</scope>
    <source>
        <strain evidence="4 5">DSM 24738</strain>
    </source>
</reference>
<evidence type="ECO:0000256" key="2">
    <source>
        <dbReference type="ARBA" id="ARBA00022801"/>
    </source>
</evidence>
<keyword evidence="1" id="KW-0479">Metal-binding</keyword>
<dbReference type="PANTHER" id="PTHR10587">
    <property type="entry name" value="GLYCOSYL TRANSFERASE-RELATED"/>
    <property type="match status" value="1"/>
</dbReference>
<evidence type="ECO:0000313" key="4">
    <source>
        <dbReference type="EMBL" id="MBP1930107.1"/>
    </source>
</evidence>
<dbReference type="PROSITE" id="PS51677">
    <property type="entry name" value="NODB"/>
    <property type="match status" value="1"/>
</dbReference>
<dbReference type="Proteomes" id="UP001519343">
    <property type="component" value="Unassembled WGS sequence"/>
</dbReference>
<dbReference type="InterPro" id="IPR011330">
    <property type="entry name" value="Glyco_hydro/deAcase_b/a-brl"/>
</dbReference>
<dbReference type="Pfam" id="PF01522">
    <property type="entry name" value="Polysacc_deac_1"/>
    <property type="match status" value="1"/>
</dbReference>
<dbReference type="InterPro" id="IPR050248">
    <property type="entry name" value="Polysacc_deacetylase_ArnD"/>
</dbReference>
<sequence length="249" mass="28551">MISRQKKIVLLLLLITLTWGIHPASSAEKKGRFYYESRGEIVWEVPTNQKVICLTFDDGPDPKYTPEILKLLGKYQAKGTFFVTGNKVEQHPEIVLQQVLEGHEIANHSYSHRYISKMSSKELEEEILKTENIIKQVTGQVPKLYRPPGGFYNETVVNAAKGNGYTVVLWSWRHDTKDWANPGVDKIIKKVVKNAQNGDIVLFHDHGGNRKQTINALKEILPQLQKRGYRFITVSDLLNIKMDKIQQQK</sequence>
<protein>
    <submittedName>
        <fullName evidence="4">Polysaccharide deacetylase family sporulation protein PdaB</fullName>
    </submittedName>
</protein>
<keyword evidence="5" id="KW-1185">Reference proteome</keyword>
<dbReference type="SUPFAM" id="SSF88713">
    <property type="entry name" value="Glycoside hydrolase/deacetylase"/>
    <property type="match status" value="1"/>
</dbReference>
<gene>
    <name evidence="4" type="ORF">J2Z37_000094</name>
</gene>
<dbReference type="Gene3D" id="3.20.20.370">
    <property type="entry name" value="Glycoside hydrolase/deacetylase"/>
    <property type="match status" value="1"/>
</dbReference>
<dbReference type="RefSeq" id="WP_209807832.1">
    <property type="nucleotide sequence ID" value="NZ_JAGGKT010000001.1"/>
</dbReference>
<evidence type="ECO:0000259" key="3">
    <source>
        <dbReference type="PROSITE" id="PS51677"/>
    </source>
</evidence>
<accession>A0ABS4GIN0</accession>
<dbReference type="InterPro" id="IPR002509">
    <property type="entry name" value="NODB_dom"/>
</dbReference>
<dbReference type="CDD" id="cd10917">
    <property type="entry name" value="CE4_NodB_like_6s_7s"/>
    <property type="match status" value="1"/>
</dbReference>
<keyword evidence="2" id="KW-0378">Hydrolase</keyword>
<organism evidence="4 5">
    <name type="scientific">Ammoniphilus resinae</name>
    <dbReference type="NCBI Taxonomy" id="861532"/>
    <lineage>
        <taxon>Bacteria</taxon>
        <taxon>Bacillati</taxon>
        <taxon>Bacillota</taxon>
        <taxon>Bacilli</taxon>
        <taxon>Bacillales</taxon>
        <taxon>Paenibacillaceae</taxon>
        <taxon>Aneurinibacillus group</taxon>
        <taxon>Ammoniphilus</taxon>
    </lineage>
</organism>
<dbReference type="PANTHER" id="PTHR10587:SF133">
    <property type="entry name" value="CHITIN DEACETYLASE 1-RELATED"/>
    <property type="match status" value="1"/>
</dbReference>